<keyword evidence="3" id="KW-0949">S-adenosyl-L-methionine</keyword>
<evidence type="ECO:0000256" key="1">
    <source>
        <dbReference type="ARBA" id="ARBA00022603"/>
    </source>
</evidence>
<accession>A0A5N6A895</accession>
<feature type="domain" description="Methyltransferase" evidence="4">
    <location>
        <begin position="54"/>
        <end position="148"/>
    </location>
</feature>
<dbReference type="InterPro" id="IPR041698">
    <property type="entry name" value="Methyltransf_25"/>
</dbReference>
<dbReference type="Gene3D" id="3.40.50.150">
    <property type="entry name" value="Vaccinia Virus protein VP39"/>
    <property type="match status" value="1"/>
</dbReference>
<gene>
    <name evidence="5" type="ORF">FH607_016395</name>
</gene>
<dbReference type="RefSeq" id="WP_139669183.1">
    <property type="nucleotide sequence ID" value="NZ_VDLY02000010.1"/>
</dbReference>
<evidence type="ECO:0000313" key="6">
    <source>
        <dbReference type="Proteomes" id="UP000314251"/>
    </source>
</evidence>
<dbReference type="OrthoDB" id="9786503at2"/>
<proteinExistence type="predicted"/>
<sequence>MTEHVSENLSDHAYWNERYAGSAHGISAGAHGIWSGEPNAVLAREAAGLAPGTVLDLGCGEGGDAIHLARLGWRVTAVDVSDVALARAAEHAERAGVAERIEWQRHDLSETFPTGAYDLVSTAFLHFRDGTLSPRVLRSAAGAVAPGGTLLIEAHGGPPPWQHDLPDDLAFPTPEETVATLQLPPGEWEILRAERHPRSQRHPHTGEMATREDQTVLARRALR</sequence>
<dbReference type="GO" id="GO:0032259">
    <property type="term" value="P:methylation"/>
    <property type="evidence" value="ECO:0007669"/>
    <property type="project" value="UniProtKB-KW"/>
</dbReference>
<evidence type="ECO:0000313" key="5">
    <source>
        <dbReference type="EMBL" id="KAB8164223.1"/>
    </source>
</evidence>
<dbReference type="Pfam" id="PF13649">
    <property type="entry name" value="Methyltransf_25"/>
    <property type="match status" value="1"/>
</dbReference>
<evidence type="ECO:0000259" key="4">
    <source>
        <dbReference type="Pfam" id="PF13649"/>
    </source>
</evidence>
<evidence type="ECO:0000256" key="2">
    <source>
        <dbReference type="ARBA" id="ARBA00022679"/>
    </source>
</evidence>
<organism evidence="5 6">
    <name type="scientific">Streptomyces mimosae</name>
    <dbReference type="NCBI Taxonomy" id="2586635"/>
    <lineage>
        <taxon>Bacteria</taxon>
        <taxon>Bacillati</taxon>
        <taxon>Actinomycetota</taxon>
        <taxon>Actinomycetes</taxon>
        <taxon>Kitasatosporales</taxon>
        <taxon>Streptomycetaceae</taxon>
        <taxon>Streptomyces</taxon>
    </lineage>
</organism>
<protein>
    <submittedName>
        <fullName evidence="5">Methyltransferase domain-containing protein</fullName>
    </submittedName>
</protein>
<name>A0A5N6A895_9ACTN</name>
<reference evidence="5" key="1">
    <citation type="submission" date="2019-10" db="EMBL/GenBank/DDBJ databases">
        <title>Nonomuraea sp. nov., isolated from Phyllanthus amarus.</title>
        <authorList>
            <person name="Klykleung N."/>
            <person name="Tanasupawat S."/>
        </authorList>
    </citation>
    <scope>NUCLEOTIDE SEQUENCE [LARGE SCALE GENOMIC DNA]</scope>
    <source>
        <strain evidence="5">3MP-10</strain>
    </source>
</reference>
<evidence type="ECO:0000256" key="3">
    <source>
        <dbReference type="ARBA" id="ARBA00022691"/>
    </source>
</evidence>
<dbReference type="AlphaFoldDB" id="A0A5N6A895"/>
<keyword evidence="2" id="KW-0808">Transferase</keyword>
<keyword evidence="6" id="KW-1185">Reference proteome</keyword>
<dbReference type="PANTHER" id="PTHR43464:SF19">
    <property type="entry name" value="UBIQUINONE BIOSYNTHESIS O-METHYLTRANSFERASE, MITOCHONDRIAL"/>
    <property type="match status" value="1"/>
</dbReference>
<dbReference type="EMBL" id="VDLY02000010">
    <property type="protein sequence ID" value="KAB8164223.1"/>
    <property type="molecule type" value="Genomic_DNA"/>
</dbReference>
<dbReference type="Proteomes" id="UP000314251">
    <property type="component" value="Unassembled WGS sequence"/>
</dbReference>
<dbReference type="GO" id="GO:0008168">
    <property type="term" value="F:methyltransferase activity"/>
    <property type="evidence" value="ECO:0007669"/>
    <property type="project" value="UniProtKB-KW"/>
</dbReference>
<keyword evidence="1 5" id="KW-0489">Methyltransferase</keyword>
<dbReference type="CDD" id="cd02440">
    <property type="entry name" value="AdoMet_MTases"/>
    <property type="match status" value="1"/>
</dbReference>
<dbReference type="PANTHER" id="PTHR43464">
    <property type="entry name" value="METHYLTRANSFERASE"/>
    <property type="match status" value="1"/>
</dbReference>
<dbReference type="SUPFAM" id="SSF53335">
    <property type="entry name" value="S-adenosyl-L-methionine-dependent methyltransferases"/>
    <property type="match status" value="1"/>
</dbReference>
<dbReference type="InterPro" id="IPR029063">
    <property type="entry name" value="SAM-dependent_MTases_sf"/>
</dbReference>
<comment type="caution">
    <text evidence="5">The sequence shown here is derived from an EMBL/GenBank/DDBJ whole genome shotgun (WGS) entry which is preliminary data.</text>
</comment>